<evidence type="ECO:0000313" key="3">
    <source>
        <dbReference type="EMBL" id="KAE8125483.1"/>
    </source>
</evidence>
<evidence type="ECO:0000256" key="1">
    <source>
        <dbReference type="SAM" id="MobiDB-lite"/>
    </source>
</evidence>
<dbReference type="AlphaFoldDB" id="A0A5N6RW83"/>
<feature type="transmembrane region" description="Helical" evidence="2">
    <location>
        <begin position="137"/>
        <end position="158"/>
    </location>
</feature>
<dbReference type="Pfam" id="PF12056">
    <property type="entry name" value="DUF3537"/>
    <property type="match status" value="1"/>
</dbReference>
<dbReference type="Proteomes" id="UP000327013">
    <property type="component" value="Chromosome 8"/>
</dbReference>
<dbReference type="EMBL" id="CM017328">
    <property type="protein sequence ID" value="KAE8125483.1"/>
    <property type="molecule type" value="Genomic_DNA"/>
</dbReference>
<feature type="transmembrane region" description="Helical" evidence="2">
    <location>
        <begin position="334"/>
        <end position="352"/>
    </location>
</feature>
<evidence type="ECO:0000256" key="2">
    <source>
        <dbReference type="SAM" id="Phobius"/>
    </source>
</evidence>
<feature type="transmembrane region" description="Helical" evidence="2">
    <location>
        <begin position="193"/>
        <end position="214"/>
    </location>
</feature>
<feature type="transmembrane region" description="Helical" evidence="2">
    <location>
        <begin position="97"/>
        <end position="117"/>
    </location>
</feature>
<keyword evidence="2" id="KW-0812">Transmembrane</keyword>
<dbReference type="InterPro" id="IPR021924">
    <property type="entry name" value="DUF3537"/>
</dbReference>
<feature type="transmembrane region" description="Helical" evidence="2">
    <location>
        <begin position="300"/>
        <end position="322"/>
    </location>
</feature>
<proteinExistence type="predicted"/>
<keyword evidence="2" id="KW-1133">Transmembrane helix</keyword>
<evidence type="ECO:0000313" key="4">
    <source>
        <dbReference type="Proteomes" id="UP000327013"/>
    </source>
</evidence>
<dbReference type="PANTHER" id="PTHR31963:SF16">
    <property type="entry name" value="OS06G0635200 PROTEIN"/>
    <property type="match status" value="1"/>
</dbReference>
<feature type="compositionally biased region" description="Acidic residues" evidence="1">
    <location>
        <begin position="409"/>
        <end position="421"/>
    </location>
</feature>
<dbReference type="OrthoDB" id="1916325at2759"/>
<accession>A0A5N6RW83</accession>
<name>A0A5N6RW83_9ROSI</name>
<feature type="transmembrane region" description="Helical" evidence="2">
    <location>
        <begin position="241"/>
        <end position="259"/>
    </location>
</feature>
<reference evidence="3 4" key="1">
    <citation type="submission" date="2019-06" db="EMBL/GenBank/DDBJ databases">
        <title>A chromosomal-level reference genome of Carpinus fangiana (Coryloideae, Betulaceae).</title>
        <authorList>
            <person name="Yang X."/>
            <person name="Wang Z."/>
            <person name="Zhang L."/>
            <person name="Hao G."/>
            <person name="Liu J."/>
            <person name="Yang Y."/>
        </authorList>
    </citation>
    <scope>NUCLEOTIDE SEQUENCE [LARGE SCALE GENOMIC DNA]</scope>
    <source>
        <strain evidence="3">Cfa_2016G</strain>
        <tissue evidence="3">Leaf</tissue>
    </source>
</reference>
<dbReference type="PANTHER" id="PTHR31963">
    <property type="entry name" value="RAS GUANINE NUCLEOTIDE EXCHANGE FACTOR K"/>
    <property type="match status" value="1"/>
</dbReference>
<sequence length="490" mass="55322">MIGRSSQFKSMMCTLYCSSQFFSAPLSVNALLLPKQLQRKNKNKKGGKERDEIMGDESRESLIRRSNKFTRCVSNAQDELQSFRSYLRWMCVDQSNVWTACLSWSMFVLFAIVVPLVSHFLLACSTCDSRHSRPYDGVVQLSLSSVATLSFVCLSRFVRKYGLRRFLFFDKLVDESETVRSGYTGQLNRSLKLLSVFVIPCFVAESAYKIWWYASGASQIPFLGNVYVSDVVACLMELCSWLYRTTVVFLVCVLFRLICHLQILRLQDFATVFQVDSDVGSVLYEHLRIRRHLRIISHRYRAFILCSLILVTGSQFASLLITTKNSAELNVYKAGELALCSITLLTGLLILLRSATKITHKAQSVTCLAAKWHVCATLESFEANDITDAETPRAPIDRERVFPGSPGGEESDGDDAGDEEDDLDNTKLIPSYAYSTISFQKRQALVTYFENNRAGITVYGFTLDRTTIHTIFGIELSLVLWLLGKTIGIS</sequence>
<keyword evidence="2" id="KW-0472">Membrane</keyword>
<gene>
    <name evidence="3" type="ORF">FH972_020285</name>
</gene>
<feature type="region of interest" description="Disordered" evidence="1">
    <location>
        <begin position="395"/>
        <end position="421"/>
    </location>
</feature>
<organism evidence="3 4">
    <name type="scientific">Carpinus fangiana</name>
    <dbReference type="NCBI Taxonomy" id="176857"/>
    <lineage>
        <taxon>Eukaryota</taxon>
        <taxon>Viridiplantae</taxon>
        <taxon>Streptophyta</taxon>
        <taxon>Embryophyta</taxon>
        <taxon>Tracheophyta</taxon>
        <taxon>Spermatophyta</taxon>
        <taxon>Magnoliopsida</taxon>
        <taxon>eudicotyledons</taxon>
        <taxon>Gunneridae</taxon>
        <taxon>Pentapetalae</taxon>
        <taxon>rosids</taxon>
        <taxon>fabids</taxon>
        <taxon>Fagales</taxon>
        <taxon>Betulaceae</taxon>
        <taxon>Carpinus</taxon>
    </lineage>
</organism>
<keyword evidence="4" id="KW-1185">Reference proteome</keyword>
<protein>
    <submittedName>
        <fullName evidence="3">Uncharacterized protein</fullName>
    </submittedName>
</protein>